<dbReference type="Pfam" id="PF11010">
    <property type="entry name" value="DUF2848"/>
    <property type="match status" value="1"/>
</dbReference>
<accession>A0ABQ1F6W5</accession>
<comment type="caution">
    <text evidence="1">The sequence shown here is derived from an EMBL/GenBank/DDBJ whole genome shotgun (WGS) entry which is preliminary data.</text>
</comment>
<dbReference type="EMBL" id="BMDU01000009">
    <property type="protein sequence ID" value="GGA01436.1"/>
    <property type="molecule type" value="Genomic_DNA"/>
</dbReference>
<gene>
    <name evidence="1" type="ORF">GCM10019071_35040</name>
</gene>
<keyword evidence="2" id="KW-1185">Reference proteome</keyword>
<dbReference type="Proteomes" id="UP000628109">
    <property type="component" value="Unassembled WGS sequence"/>
</dbReference>
<evidence type="ECO:0000313" key="2">
    <source>
        <dbReference type="Proteomes" id="UP000628109"/>
    </source>
</evidence>
<dbReference type="InterPro" id="IPR021269">
    <property type="entry name" value="DUF2848"/>
</dbReference>
<evidence type="ECO:0008006" key="3">
    <source>
        <dbReference type="Google" id="ProtNLM"/>
    </source>
</evidence>
<protein>
    <recommendedName>
        <fullName evidence="3">DUF2848 domain-containing protein</fullName>
    </recommendedName>
</protein>
<dbReference type="InterPro" id="IPR036663">
    <property type="entry name" value="Fumarylacetoacetase_C_sf"/>
</dbReference>
<dbReference type="SUPFAM" id="SSF56529">
    <property type="entry name" value="FAH"/>
    <property type="match status" value="1"/>
</dbReference>
<organism evidence="1 2">
    <name type="scientific">Sphingobium fuliginis (strain ATCC 27551)</name>
    <dbReference type="NCBI Taxonomy" id="336203"/>
    <lineage>
        <taxon>Bacteria</taxon>
        <taxon>Pseudomonadati</taxon>
        <taxon>Pseudomonadota</taxon>
        <taxon>Alphaproteobacteria</taxon>
        <taxon>Sphingomonadales</taxon>
        <taxon>Sphingomonadaceae</taxon>
        <taxon>Sphingobium</taxon>
    </lineage>
</organism>
<name>A0ABQ1F6W5_SPHSA</name>
<reference evidence="2" key="1">
    <citation type="journal article" date="2019" name="Int. J. Syst. Evol. Microbiol.">
        <title>The Global Catalogue of Microorganisms (GCM) 10K type strain sequencing project: providing services to taxonomists for standard genome sequencing and annotation.</title>
        <authorList>
            <consortium name="The Broad Institute Genomics Platform"/>
            <consortium name="The Broad Institute Genome Sequencing Center for Infectious Disease"/>
            <person name="Wu L."/>
            <person name="Ma J."/>
        </authorList>
    </citation>
    <scope>NUCLEOTIDE SEQUENCE [LARGE SCALE GENOMIC DNA]</scope>
    <source>
        <strain evidence="2">CCM 7327</strain>
    </source>
</reference>
<sequence length="227" mass="25041">MRELKIVSDDGAKSVPFEPEQLVIAGWTGRDEAVLEAHIQELEELGVKRPSSVPVYYRVDHALLSTRPAIQVVGRESSGEAEVVLFKHEGALYVGLGSDHTDRALEAFGISLSKQACAKPIAASAWRWQDVCGHWDQLQLSSHTVEDGEQFYQHGSVAGLRRPDELLALYERQHGTVPNGFAMFCGTLPVSGEIRFSDRFTIVLHDPVLGRTLRHSYAIEALPVAEA</sequence>
<proteinExistence type="predicted"/>
<evidence type="ECO:0000313" key="1">
    <source>
        <dbReference type="EMBL" id="GGA01436.1"/>
    </source>
</evidence>
<dbReference type="RefSeq" id="WP_065847363.1">
    <property type="nucleotide sequence ID" value="NZ_BMDU01000009.1"/>
</dbReference>